<dbReference type="PANTHER" id="PTHR21310">
    <property type="entry name" value="AMINOGLYCOSIDE PHOSPHOTRANSFERASE-RELATED-RELATED"/>
    <property type="match status" value="1"/>
</dbReference>
<dbReference type="AlphaFoldDB" id="A0A9W6LZ23"/>
<evidence type="ECO:0000259" key="1">
    <source>
        <dbReference type="Pfam" id="PF01636"/>
    </source>
</evidence>
<dbReference type="PANTHER" id="PTHR21310:SF42">
    <property type="entry name" value="BIFUNCTIONAL AAC_APH"/>
    <property type="match status" value="1"/>
</dbReference>
<dbReference type="InterPro" id="IPR051678">
    <property type="entry name" value="AGP_Transferase"/>
</dbReference>
<dbReference type="SUPFAM" id="SSF56112">
    <property type="entry name" value="Protein kinase-like (PK-like)"/>
    <property type="match status" value="1"/>
</dbReference>
<reference evidence="2" key="1">
    <citation type="journal article" date="2014" name="Int. J. Syst. Evol. Microbiol.">
        <title>Complete genome sequence of Corynebacterium casei LMG S-19264T (=DSM 44701T), isolated from a smear-ripened cheese.</title>
        <authorList>
            <consortium name="US DOE Joint Genome Institute (JGI-PGF)"/>
            <person name="Walter F."/>
            <person name="Albersmeier A."/>
            <person name="Kalinowski J."/>
            <person name="Ruckert C."/>
        </authorList>
    </citation>
    <scope>NUCLEOTIDE SEQUENCE</scope>
    <source>
        <strain evidence="2">VKM Ac-1401</strain>
    </source>
</reference>
<gene>
    <name evidence="2" type="ORF">GCM10017584_10540</name>
</gene>
<evidence type="ECO:0000313" key="2">
    <source>
        <dbReference type="EMBL" id="GLJ75480.1"/>
    </source>
</evidence>
<dbReference type="Pfam" id="PF01636">
    <property type="entry name" value="APH"/>
    <property type="match status" value="1"/>
</dbReference>
<dbReference type="Proteomes" id="UP001142372">
    <property type="component" value="Unassembled WGS sequence"/>
</dbReference>
<accession>A0A9W6LZ23</accession>
<dbReference type="CDD" id="cd05155">
    <property type="entry name" value="APH_ChoK_like_1"/>
    <property type="match status" value="1"/>
</dbReference>
<dbReference type="Gene3D" id="3.30.200.20">
    <property type="entry name" value="Phosphorylase Kinase, domain 1"/>
    <property type="match status" value="1"/>
</dbReference>
<organism evidence="2 3">
    <name type="scientific">Leifsonia poae</name>
    <dbReference type="NCBI Taxonomy" id="110933"/>
    <lineage>
        <taxon>Bacteria</taxon>
        <taxon>Bacillati</taxon>
        <taxon>Actinomycetota</taxon>
        <taxon>Actinomycetes</taxon>
        <taxon>Micrococcales</taxon>
        <taxon>Microbacteriaceae</taxon>
        <taxon>Leifsonia</taxon>
    </lineage>
</organism>
<reference evidence="2" key="2">
    <citation type="submission" date="2023-01" db="EMBL/GenBank/DDBJ databases">
        <authorList>
            <person name="Sun Q."/>
            <person name="Evtushenko L."/>
        </authorList>
    </citation>
    <scope>NUCLEOTIDE SEQUENCE</scope>
    <source>
        <strain evidence="2">VKM Ac-1401</strain>
    </source>
</reference>
<dbReference type="RefSeq" id="WP_271176159.1">
    <property type="nucleotide sequence ID" value="NZ_BAAAJO010000001.1"/>
</dbReference>
<proteinExistence type="predicted"/>
<keyword evidence="3" id="KW-1185">Reference proteome</keyword>
<comment type="caution">
    <text evidence="2">The sequence shown here is derived from an EMBL/GenBank/DDBJ whole genome shotgun (WGS) entry which is preliminary data.</text>
</comment>
<name>A0A9W6LZ23_9MICO</name>
<protein>
    <submittedName>
        <fullName evidence="2">Aminoglycoside phosphotransferase</fullName>
    </submittedName>
</protein>
<dbReference type="InterPro" id="IPR011009">
    <property type="entry name" value="Kinase-like_dom_sf"/>
</dbReference>
<feature type="domain" description="Aminoglycoside phosphotransferase" evidence="1">
    <location>
        <begin position="30"/>
        <end position="273"/>
    </location>
</feature>
<evidence type="ECO:0000313" key="3">
    <source>
        <dbReference type="Proteomes" id="UP001142372"/>
    </source>
</evidence>
<dbReference type="EMBL" id="BSEN01000003">
    <property type="protein sequence ID" value="GLJ75480.1"/>
    <property type="molecule type" value="Genomic_DNA"/>
</dbReference>
<dbReference type="InterPro" id="IPR002575">
    <property type="entry name" value="Aminoglycoside_PTrfase"/>
</dbReference>
<dbReference type="Gene3D" id="3.90.1200.10">
    <property type="match status" value="1"/>
</dbReference>
<sequence>MLTPEADIPVDAALVAALIAAQHPDLAGPLKLVADGWDNVIYRLGDDLAVRVPRRTVAAQLIANEQAWLPALAGRLPVAVPVPVRVGAPSDAFPWAWSIVRWLDGVDGADVSGAQRDPLAEPLAEFVAALHIPAPVGSSATDLLPVPVPHNPVRGVPLATREEPVRERIGRLADRHDVAPLVAVWERAVAAPLWDGPPIWLHGDLHPGNLLLSSAEPRRLAAVIDFGDLTAGDPATDLATAWLTFEPDARARFRTRLQQLAPIDDDTWTRAAGWAVSMGTALAAHSDDNPRMAALGRHALTQLAHPA</sequence>